<dbReference type="GO" id="GO:0009247">
    <property type="term" value="P:glycolipid biosynthetic process"/>
    <property type="evidence" value="ECO:0007669"/>
    <property type="project" value="TreeGrafter"/>
</dbReference>
<evidence type="ECO:0000256" key="1">
    <source>
        <dbReference type="ARBA" id="ARBA00038048"/>
    </source>
</evidence>
<dbReference type="RefSeq" id="XP_004335661.1">
    <property type="nucleotide sequence ID" value="XM_004335613.1"/>
</dbReference>
<dbReference type="VEuPathDB" id="AmoebaDB:ACA1_038330"/>
<evidence type="ECO:0000256" key="2">
    <source>
        <dbReference type="SAM" id="Phobius"/>
    </source>
</evidence>
<comment type="similarity">
    <text evidence="1">Belongs to the saccharopine dehydrogenase family.</text>
</comment>
<dbReference type="GeneID" id="14914181"/>
<feature type="domain" description="Saccharopine dehydrogenase NADP binding" evidence="3">
    <location>
        <begin position="12"/>
        <end position="144"/>
    </location>
</feature>
<sequence length="409" mass="43783">MAHKQEEREYDVLVWGATGFTGRLVAQYMAGRAKAAGLRWAVGGRSAARLAEVKRGLEATHGELDEVGVVTGDSTNAADMEAVARTTRAVISTVGPFTKYGTALVAACVKVGTHYADITGEAPWVRSLIDKYHAEAKEKGVCIVPMSGFDSIPADIGTFMLADYVAKARLPWAHVPFVAMQKYGAQLGAVEALVRLNGGLSGGTAASMMEMASQGSGGGNTRTWTNFFIMALVNTRVVRRSNALLGDAYGPNFHYNEYAKAKGLLMAILFTVALFIFGIMLRVRFTREHVLKKLLPAPGEGPSEEKRAKSNFRYELYGQVDYSKSEEQAEGRPKMVKAVVSGRDPGYTETAVMLSEVGIALAELSSRGELPVNPAVGSGGILTPASALGSQLVQRLQAAGLKLHVEDLH</sequence>
<accession>L8GLR5</accession>
<keyword evidence="2" id="KW-1133">Transmembrane helix</keyword>
<dbReference type="OMA" id="GPYQLYG"/>
<evidence type="ECO:0000313" key="4">
    <source>
        <dbReference type="EMBL" id="ELR13648.1"/>
    </source>
</evidence>
<dbReference type="GO" id="GO:0005886">
    <property type="term" value="C:plasma membrane"/>
    <property type="evidence" value="ECO:0007669"/>
    <property type="project" value="TreeGrafter"/>
</dbReference>
<dbReference type="OrthoDB" id="10268090at2759"/>
<keyword evidence="2" id="KW-0812">Transmembrane</keyword>
<dbReference type="GO" id="GO:0005811">
    <property type="term" value="C:lipid droplet"/>
    <property type="evidence" value="ECO:0007669"/>
    <property type="project" value="TreeGrafter"/>
</dbReference>
<dbReference type="InterPro" id="IPR036291">
    <property type="entry name" value="NAD(P)-bd_dom_sf"/>
</dbReference>
<feature type="transmembrane region" description="Helical" evidence="2">
    <location>
        <begin position="263"/>
        <end position="283"/>
    </location>
</feature>
<evidence type="ECO:0000313" key="5">
    <source>
        <dbReference type="Proteomes" id="UP000011083"/>
    </source>
</evidence>
<protein>
    <submittedName>
        <fullName evidence="4">Saccharopine dehydrogenase</fullName>
    </submittedName>
</protein>
<dbReference type="Proteomes" id="UP000011083">
    <property type="component" value="Unassembled WGS sequence"/>
</dbReference>
<dbReference type="InterPro" id="IPR005097">
    <property type="entry name" value="Sacchrp_dh_NADP-bd"/>
</dbReference>
<keyword evidence="5" id="KW-1185">Reference proteome</keyword>
<proteinExistence type="inferred from homology"/>
<dbReference type="KEGG" id="acan:ACA1_038330"/>
<organism evidence="4 5">
    <name type="scientific">Acanthamoeba castellanii (strain ATCC 30010 / Neff)</name>
    <dbReference type="NCBI Taxonomy" id="1257118"/>
    <lineage>
        <taxon>Eukaryota</taxon>
        <taxon>Amoebozoa</taxon>
        <taxon>Discosea</taxon>
        <taxon>Longamoebia</taxon>
        <taxon>Centramoebida</taxon>
        <taxon>Acanthamoebidae</taxon>
        <taxon>Acanthamoeba</taxon>
    </lineage>
</organism>
<dbReference type="PANTHER" id="PTHR12286:SF5">
    <property type="entry name" value="SACCHAROPINE DEHYDROGENASE-LIKE OXIDOREDUCTASE"/>
    <property type="match status" value="1"/>
</dbReference>
<dbReference type="InterPro" id="IPR051276">
    <property type="entry name" value="Saccharopine_DH-like_oxidrdct"/>
</dbReference>
<dbReference type="PANTHER" id="PTHR12286">
    <property type="entry name" value="SACCHAROPINE DEHYDROGENASE-LIKE OXIDOREDUCTASE"/>
    <property type="match status" value="1"/>
</dbReference>
<dbReference type="Pfam" id="PF03435">
    <property type="entry name" value="Sacchrp_dh_NADP"/>
    <property type="match status" value="1"/>
</dbReference>
<dbReference type="GO" id="GO:0005739">
    <property type="term" value="C:mitochondrion"/>
    <property type="evidence" value="ECO:0007669"/>
    <property type="project" value="TreeGrafter"/>
</dbReference>
<dbReference type="Gene3D" id="3.40.50.720">
    <property type="entry name" value="NAD(P)-binding Rossmann-like Domain"/>
    <property type="match status" value="1"/>
</dbReference>
<reference evidence="4 5" key="1">
    <citation type="journal article" date="2013" name="Genome Biol.">
        <title>Genome of Acanthamoeba castellanii highlights extensive lateral gene transfer and early evolution of tyrosine kinase signaling.</title>
        <authorList>
            <person name="Clarke M."/>
            <person name="Lohan A.J."/>
            <person name="Liu B."/>
            <person name="Lagkouvardos I."/>
            <person name="Roy S."/>
            <person name="Zafar N."/>
            <person name="Bertelli C."/>
            <person name="Schilde C."/>
            <person name="Kianianmomeni A."/>
            <person name="Burglin T.R."/>
            <person name="Frech C."/>
            <person name="Turcotte B."/>
            <person name="Kopec K.O."/>
            <person name="Synnott J.M."/>
            <person name="Choo C."/>
            <person name="Paponov I."/>
            <person name="Finkler A."/>
            <person name="Soon Heng Tan C."/>
            <person name="Hutchins A.P."/>
            <person name="Weinmeier T."/>
            <person name="Rattei T."/>
            <person name="Chu J.S."/>
            <person name="Gimenez G."/>
            <person name="Irimia M."/>
            <person name="Rigden D.J."/>
            <person name="Fitzpatrick D.A."/>
            <person name="Lorenzo-Morales J."/>
            <person name="Bateman A."/>
            <person name="Chiu C.H."/>
            <person name="Tang P."/>
            <person name="Hegemann P."/>
            <person name="Fromm H."/>
            <person name="Raoult D."/>
            <person name="Greub G."/>
            <person name="Miranda-Saavedra D."/>
            <person name="Chen N."/>
            <person name="Nash P."/>
            <person name="Ginger M.L."/>
            <person name="Horn M."/>
            <person name="Schaap P."/>
            <person name="Caler L."/>
            <person name="Loftus B."/>
        </authorList>
    </citation>
    <scope>NUCLEOTIDE SEQUENCE [LARGE SCALE GENOMIC DNA]</scope>
    <source>
        <strain evidence="4 5">Neff</strain>
    </source>
</reference>
<evidence type="ECO:0000259" key="3">
    <source>
        <dbReference type="Pfam" id="PF03435"/>
    </source>
</evidence>
<dbReference type="EMBL" id="KB008087">
    <property type="protein sequence ID" value="ELR13648.1"/>
    <property type="molecule type" value="Genomic_DNA"/>
</dbReference>
<name>L8GLR5_ACACF</name>
<dbReference type="AlphaFoldDB" id="L8GLR5"/>
<gene>
    <name evidence="4" type="ORF">ACA1_038330</name>
</gene>
<keyword evidence="2" id="KW-0472">Membrane</keyword>
<dbReference type="SUPFAM" id="SSF51735">
    <property type="entry name" value="NAD(P)-binding Rossmann-fold domains"/>
    <property type="match status" value="1"/>
</dbReference>